<evidence type="ECO:0000256" key="1">
    <source>
        <dbReference type="PROSITE-ProRule" id="PRU00169"/>
    </source>
</evidence>
<proteinExistence type="predicted"/>
<gene>
    <name evidence="3" type="ORF">ABIV_2659</name>
    <name evidence="4" type="ORF">CRV05_08555</name>
</gene>
<dbReference type="EMBL" id="CP031217">
    <property type="protein sequence ID" value="AXH13625.1"/>
    <property type="molecule type" value="Genomic_DNA"/>
</dbReference>
<dbReference type="Proteomes" id="UP000253850">
    <property type="component" value="Chromosome"/>
</dbReference>
<keyword evidence="6" id="KW-1185">Reference proteome</keyword>
<evidence type="ECO:0000313" key="4">
    <source>
        <dbReference type="EMBL" id="RXK09770.1"/>
    </source>
</evidence>
<dbReference type="InterPro" id="IPR001789">
    <property type="entry name" value="Sig_transdc_resp-reg_receiver"/>
</dbReference>
<dbReference type="GO" id="GO:0000160">
    <property type="term" value="P:phosphorelay signal transduction system"/>
    <property type="evidence" value="ECO:0007669"/>
    <property type="project" value="InterPro"/>
</dbReference>
<dbReference type="InterPro" id="IPR011006">
    <property type="entry name" value="CheY-like_superfamily"/>
</dbReference>
<accession>A0AAX2A7F4</accession>
<dbReference type="PANTHER" id="PTHR43228:SF1">
    <property type="entry name" value="TWO-COMPONENT RESPONSE REGULATOR ARR22"/>
    <property type="match status" value="1"/>
</dbReference>
<reference evidence="3 5" key="2">
    <citation type="submission" date="2018-07" db="EMBL/GenBank/DDBJ databases">
        <title>Complete genome of the Arcobacter bivalviorum type strain LMG 26154.</title>
        <authorList>
            <person name="Miller W.G."/>
            <person name="Yee E."/>
            <person name="Bono J.L."/>
        </authorList>
    </citation>
    <scope>NUCLEOTIDE SEQUENCE [LARGE SCALE GENOMIC DNA]</scope>
    <source>
        <strain evidence="3 5">LMG 26154</strain>
    </source>
</reference>
<organism evidence="4 6">
    <name type="scientific">Halarcobacter bivalviorum</name>
    <dbReference type="NCBI Taxonomy" id="663364"/>
    <lineage>
        <taxon>Bacteria</taxon>
        <taxon>Pseudomonadati</taxon>
        <taxon>Campylobacterota</taxon>
        <taxon>Epsilonproteobacteria</taxon>
        <taxon>Campylobacterales</taxon>
        <taxon>Arcobacteraceae</taxon>
        <taxon>Halarcobacter</taxon>
    </lineage>
</organism>
<dbReference type="RefSeq" id="WP_114840403.1">
    <property type="nucleotide sequence ID" value="NZ_CP031217.1"/>
</dbReference>
<reference evidence="4 6" key="1">
    <citation type="submission" date="2017-10" db="EMBL/GenBank/DDBJ databases">
        <title>Genomics of the genus Arcobacter.</title>
        <authorList>
            <person name="Perez-Cataluna A."/>
            <person name="Figueras M.J."/>
        </authorList>
    </citation>
    <scope>NUCLEOTIDE SEQUENCE [LARGE SCALE GENOMIC DNA]</scope>
    <source>
        <strain evidence="4 6">CECT 7835</strain>
    </source>
</reference>
<evidence type="ECO:0000313" key="3">
    <source>
        <dbReference type="EMBL" id="AXH13625.1"/>
    </source>
</evidence>
<dbReference type="Pfam" id="PF00072">
    <property type="entry name" value="Response_reg"/>
    <property type="match status" value="1"/>
</dbReference>
<dbReference type="Gene3D" id="3.40.50.2300">
    <property type="match status" value="1"/>
</dbReference>
<dbReference type="SMART" id="SM00448">
    <property type="entry name" value="REC"/>
    <property type="match status" value="1"/>
</dbReference>
<feature type="modified residue" description="4-aspartylphosphate" evidence="1">
    <location>
        <position position="54"/>
    </location>
</feature>
<feature type="domain" description="Response regulatory" evidence="2">
    <location>
        <begin position="2"/>
        <end position="119"/>
    </location>
</feature>
<evidence type="ECO:0000259" key="2">
    <source>
        <dbReference type="PROSITE" id="PS50110"/>
    </source>
</evidence>
<dbReference type="InterPro" id="IPR052048">
    <property type="entry name" value="ST_Response_Regulator"/>
</dbReference>
<dbReference type="Proteomes" id="UP000289193">
    <property type="component" value="Unassembled WGS sequence"/>
</dbReference>
<dbReference type="KEGG" id="hbv:ABIV_2659"/>
<evidence type="ECO:0000313" key="6">
    <source>
        <dbReference type="Proteomes" id="UP000289193"/>
    </source>
</evidence>
<dbReference type="AlphaFoldDB" id="A0AAX2A7F4"/>
<dbReference type="PANTHER" id="PTHR43228">
    <property type="entry name" value="TWO-COMPONENT RESPONSE REGULATOR"/>
    <property type="match status" value="1"/>
</dbReference>
<dbReference type="EMBL" id="PDKM01000004">
    <property type="protein sequence ID" value="RXK09770.1"/>
    <property type="molecule type" value="Genomic_DNA"/>
</dbReference>
<dbReference type="SUPFAM" id="SSF52172">
    <property type="entry name" value="CheY-like"/>
    <property type="match status" value="1"/>
</dbReference>
<keyword evidence="1" id="KW-0597">Phosphoprotein</keyword>
<evidence type="ECO:0000313" key="5">
    <source>
        <dbReference type="Proteomes" id="UP000253850"/>
    </source>
</evidence>
<dbReference type="PROSITE" id="PS50110">
    <property type="entry name" value="RESPONSE_REGULATORY"/>
    <property type="match status" value="1"/>
</dbReference>
<protein>
    <submittedName>
        <fullName evidence="3 4">Response regulator</fullName>
    </submittedName>
</protein>
<name>A0AAX2A7F4_9BACT</name>
<sequence>MKYLVVDDSKMARKMTIKSLQSLINEDDEIIQAENGQEAVDLYKEHQPNLCLMDLTMPIMDGFEATLNIRSFDNDAKIIIISADIQETSMEKSKQNGAIGFIKKPVNNANLEAMLKKLGLI</sequence>